<sequence length="195" mass="20659">MQTKTMSTSSPKVRQIVTVGMLSAIIVVLGVTGLGFIPIPPVKATIMHLPVIIGAIIEGPVVGAAIGLFFGLFSMFQAITNPTPTSFLFLNPIIAVLPRVLIGITTYYTYKAVPGKIKSIKYGLAAAVGTLTNTILVLGLIYLIYLERFAKALNINIAQARATIIGIGMTNGLPEVLVSIAIVIPVVMAVDKIRK</sequence>
<dbReference type="Gene3D" id="1.10.1760.20">
    <property type="match status" value="1"/>
</dbReference>
<keyword evidence="1" id="KW-1133">Transmembrane helix</keyword>
<dbReference type="RefSeq" id="WP_073249180.1">
    <property type="nucleotide sequence ID" value="NZ_FQVG01000036.1"/>
</dbReference>
<feature type="transmembrane region" description="Helical" evidence="1">
    <location>
        <begin position="88"/>
        <end position="110"/>
    </location>
</feature>
<evidence type="ECO:0000256" key="1">
    <source>
        <dbReference type="SAM" id="Phobius"/>
    </source>
</evidence>
<feature type="transmembrane region" description="Helical" evidence="1">
    <location>
        <begin position="49"/>
        <end position="76"/>
    </location>
</feature>
<evidence type="ECO:0000313" key="3">
    <source>
        <dbReference type="Proteomes" id="UP000184423"/>
    </source>
</evidence>
<feature type="transmembrane region" description="Helical" evidence="1">
    <location>
        <begin position="122"/>
        <end position="145"/>
    </location>
</feature>
<protein>
    <submittedName>
        <fullName evidence="2">Uncharacterized membrane protein</fullName>
    </submittedName>
</protein>
<evidence type="ECO:0000313" key="2">
    <source>
        <dbReference type="EMBL" id="SHF12656.1"/>
    </source>
</evidence>
<keyword evidence="3" id="KW-1185">Reference proteome</keyword>
<dbReference type="EMBL" id="FQVG01000036">
    <property type="protein sequence ID" value="SHF12656.1"/>
    <property type="molecule type" value="Genomic_DNA"/>
</dbReference>
<reference evidence="3" key="1">
    <citation type="submission" date="2016-11" db="EMBL/GenBank/DDBJ databases">
        <authorList>
            <person name="Varghese N."/>
            <person name="Submissions S."/>
        </authorList>
    </citation>
    <scope>NUCLEOTIDE SEQUENCE [LARGE SCALE GENOMIC DNA]</scope>
    <source>
        <strain evidence="3">DSM 10124</strain>
    </source>
</reference>
<feature type="transmembrane region" description="Helical" evidence="1">
    <location>
        <begin position="16"/>
        <end position="37"/>
    </location>
</feature>
<proteinExistence type="predicted"/>
<keyword evidence="1" id="KW-0812">Transmembrane</keyword>
<dbReference type="AlphaFoldDB" id="A0A1M4Z4Z1"/>
<accession>A0A1M4Z4Z1</accession>
<dbReference type="Proteomes" id="UP000184423">
    <property type="component" value="Unassembled WGS sequence"/>
</dbReference>
<gene>
    <name evidence="2" type="ORF">SAMN02746091_01825</name>
</gene>
<feature type="transmembrane region" description="Helical" evidence="1">
    <location>
        <begin position="165"/>
        <end position="190"/>
    </location>
</feature>
<dbReference type="Pfam" id="PF12822">
    <property type="entry name" value="ECF_trnsprt"/>
    <property type="match status" value="1"/>
</dbReference>
<name>A0A1M4Z4Z1_9CLOT</name>
<organism evidence="2 3">
    <name type="scientific">Caloramator proteoclasticus DSM 10124</name>
    <dbReference type="NCBI Taxonomy" id="1121262"/>
    <lineage>
        <taxon>Bacteria</taxon>
        <taxon>Bacillati</taxon>
        <taxon>Bacillota</taxon>
        <taxon>Clostridia</taxon>
        <taxon>Eubacteriales</taxon>
        <taxon>Clostridiaceae</taxon>
        <taxon>Caloramator</taxon>
    </lineage>
</organism>
<dbReference type="InterPro" id="IPR024529">
    <property type="entry name" value="ECF_trnsprt_substrate-spec"/>
</dbReference>
<dbReference type="GO" id="GO:0022857">
    <property type="term" value="F:transmembrane transporter activity"/>
    <property type="evidence" value="ECO:0007669"/>
    <property type="project" value="InterPro"/>
</dbReference>
<keyword evidence="1" id="KW-0472">Membrane</keyword>